<name>A0A5R8KHE2_9BACT</name>
<evidence type="ECO:0000256" key="1">
    <source>
        <dbReference type="SAM" id="MobiDB-lite"/>
    </source>
</evidence>
<dbReference type="OrthoDB" id="194097at2"/>
<feature type="region of interest" description="Disordered" evidence="1">
    <location>
        <begin position="68"/>
        <end position="87"/>
    </location>
</feature>
<protein>
    <recommendedName>
        <fullName evidence="4">Toxin-antitoxin system YwqK family antitoxin</fullName>
    </recommendedName>
</protein>
<dbReference type="Proteomes" id="UP000306196">
    <property type="component" value="Unassembled WGS sequence"/>
</dbReference>
<keyword evidence="3" id="KW-1185">Reference proteome</keyword>
<sequence length="120" mass="13526">MMGFALVSCGKPKEAAYDQLDYESRGALAFFKDPETGKGFTGLAKQTDKKGTVTAEFPMKDGLFHGNVREWYPDGTPKSETEFKGGERHGRNIEWNADGTIYNQRVYERDKIISENKPQP</sequence>
<evidence type="ECO:0000313" key="3">
    <source>
        <dbReference type="Proteomes" id="UP000306196"/>
    </source>
</evidence>
<gene>
    <name evidence="2" type="ORF">FEM03_06245</name>
</gene>
<dbReference type="AlphaFoldDB" id="A0A5R8KHE2"/>
<evidence type="ECO:0000313" key="2">
    <source>
        <dbReference type="EMBL" id="TLD71736.1"/>
    </source>
</evidence>
<organism evidence="2 3">
    <name type="scientific">Phragmitibacter flavus</name>
    <dbReference type="NCBI Taxonomy" id="2576071"/>
    <lineage>
        <taxon>Bacteria</taxon>
        <taxon>Pseudomonadati</taxon>
        <taxon>Verrucomicrobiota</taxon>
        <taxon>Verrucomicrobiia</taxon>
        <taxon>Verrucomicrobiales</taxon>
        <taxon>Verrucomicrobiaceae</taxon>
        <taxon>Phragmitibacter</taxon>
    </lineage>
</organism>
<accession>A0A5R8KHE2</accession>
<comment type="caution">
    <text evidence="2">The sequence shown here is derived from an EMBL/GenBank/DDBJ whole genome shotgun (WGS) entry which is preliminary data.</text>
</comment>
<dbReference type="SUPFAM" id="SSF82185">
    <property type="entry name" value="Histone H3 K4-specific methyltransferase SET7/9 N-terminal domain"/>
    <property type="match status" value="1"/>
</dbReference>
<dbReference type="Gene3D" id="2.20.110.10">
    <property type="entry name" value="Histone H3 K4-specific methyltransferase SET7/9 N-terminal domain"/>
    <property type="match status" value="1"/>
</dbReference>
<proteinExistence type="predicted"/>
<dbReference type="RefSeq" id="WP_138085330.1">
    <property type="nucleotide sequence ID" value="NZ_VAUV01000004.1"/>
</dbReference>
<dbReference type="EMBL" id="VAUV01000004">
    <property type="protein sequence ID" value="TLD71736.1"/>
    <property type="molecule type" value="Genomic_DNA"/>
</dbReference>
<reference evidence="2 3" key="1">
    <citation type="submission" date="2019-05" db="EMBL/GenBank/DDBJ databases">
        <title>Verrucobacter flavum gen. nov., sp. nov. a new member of the family Verrucomicrobiaceae.</title>
        <authorList>
            <person name="Szuroczki S."/>
            <person name="Abbaszade G."/>
            <person name="Szabo A."/>
            <person name="Felfoldi T."/>
            <person name="Schumann P."/>
            <person name="Boka K."/>
            <person name="Keki Z."/>
            <person name="Toumi M."/>
            <person name="Toth E."/>
        </authorList>
    </citation>
    <scope>NUCLEOTIDE SEQUENCE [LARGE SCALE GENOMIC DNA]</scope>
    <source>
        <strain evidence="2 3">MG-N-17</strain>
    </source>
</reference>
<evidence type="ECO:0008006" key="4">
    <source>
        <dbReference type="Google" id="ProtNLM"/>
    </source>
</evidence>